<dbReference type="PANTHER" id="PTHR16166">
    <property type="entry name" value="VACUOLAR PROTEIN SORTING-ASSOCIATED PROTEIN VPS13"/>
    <property type="match status" value="1"/>
</dbReference>
<dbReference type="InterPro" id="IPR009543">
    <property type="entry name" value="VPS13_VAB"/>
</dbReference>
<name>A0A0K0DNJ8_ANGCA</name>
<dbReference type="AlphaFoldDB" id="A0A0K0DNJ8"/>
<dbReference type="GO" id="GO:0006623">
    <property type="term" value="P:protein targeting to vacuole"/>
    <property type="evidence" value="ECO:0007669"/>
    <property type="project" value="TreeGrafter"/>
</dbReference>
<protein>
    <submittedName>
        <fullName evidence="3">SHR-BD domain-containing protein</fullName>
    </submittedName>
</protein>
<dbReference type="STRING" id="6313.A0A0K0DNJ8"/>
<dbReference type="WBParaSite" id="ACAC_0001333601-mRNA-1">
    <property type="protein sequence ID" value="ACAC_0001333601-mRNA-1"/>
    <property type="gene ID" value="ACAC_0001333601"/>
</dbReference>
<dbReference type="PANTHER" id="PTHR16166:SF141">
    <property type="entry name" value="INTERMEMBRANE LIPID TRANSFER PROTEIN VPS13D"/>
    <property type="match status" value="1"/>
</dbReference>
<dbReference type="Pfam" id="PF25036">
    <property type="entry name" value="VPS13_VAB"/>
    <property type="match status" value="1"/>
</dbReference>
<evidence type="ECO:0000313" key="2">
    <source>
        <dbReference type="Proteomes" id="UP000035642"/>
    </source>
</evidence>
<keyword evidence="2" id="KW-1185">Reference proteome</keyword>
<dbReference type="GO" id="GO:0045053">
    <property type="term" value="P:protein retention in Golgi apparatus"/>
    <property type="evidence" value="ECO:0007669"/>
    <property type="project" value="TreeGrafter"/>
</dbReference>
<feature type="domain" description="Vacuolar protein sorting-associated protein 13 VPS13 adaptor binding" evidence="1">
    <location>
        <begin position="174"/>
        <end position="491"/>
    </location>
</feature>
<proteinExistence type="predicted"/>
<dbReference type="Proteomes" id="UP000035642">
    <property type="component" value="Unassembled WGS sequence"/>
</dbReference>
<dbReference type="GO" id="GO:0007005">
    <property type="term" value="P:mitochondrion organization"/>
    <property type="evidence" value="ECO:0007669"/>
    <property type="project" value="TreeGrafter"/>
</dbReference>
<sequence>MPMARVVIQVTVEKDGKKVVVVRSSIDVHNQLPHQLKSIIVEPSQTKSIPLPFVHCQFIVCPVNCQVQEKRRFHFHLFFPLPSITIVLFSTKALIEQAEVTWSSVREPGKTLNRTQRLLTTDSHRYYWLCTSVRREHYPDHEVLPGHTIFVVAPLNIQVDITKCFSIGVVTDRMRTMQECYISKSSIGEGQQVSLRLCDSFGRPLDMYGNVRLEIGGSISISLWVPYWIVNKSGIPLILKQEATDSDAAGQMAEHERAKDKHPLMFSFADDGCPKQCMVRVGRELEVNYHPRYSQKFALTPGVQALKLSNVHESLPTLYYNIGVEVRAGTGRYKDTQVVLLTSRYVINNQSSYEMFVCHHDFIDRGSEHVKITAKCSIVWNENYEDCRQMCVRRSDVKHWSCPFRIDRIGSFHVTMRDADETPRFVRVEIILNSAVFCVTFTDAEYYPPPIRIENHSNVPVLYQQQSESPIGQHLRTICKARSHVDYAWDDLYGDRRIVLQVYENKSHVYDPSLPGIGPQLVYENHVYLKLASSFKRFVVATNLKRTDECELVLETMQKGKVMLNKQNRIDANNGNQLWTLCKDGCIENVGMSYRSRKRVVLDVLERMGFQLMMKERSSSRDRFQKWYLSPVRWIILCFYHFSYINKFAP</sequence>
<accession>A0A0K0DNJ8</accession>
<reference evidence="3" key="2">
    <citation type="submission" date="2017-02" db="UniProtKB">
        <authorList>
            <consortium name="WormBaseParasite"/>
        </authorList>
    </citation>
    <scope>IDENTIFICATION</scope>
</reference>
<evidence type="ECO:0000259" key="1">
    <source>
        <dbReference type="Pfam" id="PF25036"/>
    </source>
</evidence>
<reference evidence="2" key="1">
    <citation type="submission" date="2012-09" db="EMBL/GenBank/DDBJ databases">
        <authorList>
            <person name="Martin A.A."/>
        </authorList>
    </citation>
    <scope>NUCLEOTIDE SEQUENCE</scope>
</reference>
<organism evidence="2 3">
    <name type="scientific">Angiostrongylus cantonensis</name>
    <name type="common">Rat lungworm</name>
    <dbReference type="NCBI Taxonomy" id="6313"/>
    <lineage>
        <taxon>Eukaryota</taxon>
        <taxon>Metazoa</taxon>
        <taxon>Ecdysozoa</taxon>
        <taxon>Nematoda</taxon>
        <taxon>Chromadorea</taxon>
        <taxon>Rhabditida</taxon>
        <taxon>Rhabditina</taxon>
        <taxon>Rhabditomorpha</taxon>
        <taxon>Strongyloidea</taxon>
        <taxon>Metastrongylidae</taxon>
        <taxon>Angiostrongylus</taxon>
    </lineage>
</organism>
<dbReference type="InterPro" id="IPR026847">
    <property type="entry name" value="VPS13"/>
</dbReference>
<evidence type="ECO:0000313" key="3">
    <source>
        <dbReference type="WBParaSite" id="ACAC_0001333601-mRNA-1"/>
    </source>
</evidence>